<accession>A0ABP1E702</accession>
<evidence type="ECO:0000313" key="1">
    <source>
        <dbReference type="EMBL" id="CAL1715004.1"/>
    </source>
</evidence>
<evidence type="ECO:0000313" key="2">
    <source>
        <dbReference type="Proteomes" id="UP001497453"/>
    </source>
</evidence>
<protein>
    <submittedName>
        <fullName evidence="1">Uncharacterized protein</fullName>
    </submittedName>
</protein>
<reference evidence="2" key="1">
    <citation type="submission" date="2024-04" db="EMBL/GenBank/DDBJ databases">
        <authorList>
            <person name="Shaw F."/>
            <person name="Minotto A."/>
        </authorList>
    </citation>
    <scope>NUCLEOTIDE SEQUENCE [LARGE SCALE GENOMIC DNA]</scope>
</reference>
<dbReference type="EMBL" id="OZ037951">
    <property type="protein sequence ID" value="CAL1715004.1"/>
    <property type="molecule type" value="Genomic_DNA"/>
</dbReference>
<organism evidence="1 2">
    <name type="scientific">Somion occarium</name>
    <dbReference type="NCBI Taxonomy" id="3059160"/>
    <lineage>
        <taxon>Eukaryota</taxon>
        <taxon>Fungi</taxon>
        <taxon>Dikarya</taxon>
        <taxon>Basidiomycota</taxon>
        <taxon>Agaricomycotina</taxon>
        <taxon>Agaricomycetes</taxon>
        <taxon>Polyporales</taxon>
        <taxon>Cerrenaceae</taxon>
        <taxon>Somion</taxon>
    </lineage>
</organism>
<dbReference type="Proteomes" id="UP001497453">
    <property type="component" value="Chromosome 8"/>
</dbReference>
<sequence length="104" mass="12254">MHWKYAKRLRKKGEWGLSWVRRLGTFVIVIRAFGWFSGRRVFFPSGSCDPREVGSDVYIARLLNMSQGSKALTLYHKRKLYYELKRQKEKDAVENGTLGRVEEI</sequence>
<gene>
    <name evidence="1" type="ORF">GFSPODELE1_LOCUS10023</name>
</gene>
<keyword evidence="2" id="KW-1185">Reference proteome</keyword>
<proteinExistence type="predicted"/>
<name>A0ABP1E702_9APHY</name>